<sequence>MKQLLIALTIGILLQGCGGGADGSTDDIFAKDPRANYQPETAFLKDEYTDLKSSRADGFAIENTARVVISSLDHAYQVVQHAFGDDAAGYQLFRNRLMQEKDFTLGGDFGQLSAKYDSEHGSITITATENAGDIEVKETAHDIIEKMIAGKGVKQDYSLPERNKGAFTFVLYPTSSKVTYTQANGDSFFYQNEPINITNDSNEQKFTMGKVTHPRNAGVGAFKDDMTQSVFKATTGIADSIRTIDSKINGNWCHTESIDELRFNPKSMTLS</sequence>
<name>A0A4Q0YZ51_9GAMM</name>
<reference evidence="1 2" key="1">
    <citation type="submission" date="2017-10" db="EMBL/GenBank/DDBJ databases">
        <title>Nyctiphanis sp. nov., isolated from the stomach of the euphausiid Nyctiphanes simplex (Hansen, 1911) in the Gulf of California.</title>
        <authorList>
            <person name="Gomez-Gil B."/>
            <person name="Aguilar-Mendez M."/>
            <person name="Lopez-Cortes A."/>
            <person name="Gomez-Gutierrez J."/>
            <person name="Roque A."/>
            <person name="Lang E."/>
            <person name="Gonzalez-Castillo A."/>
        </authorList>
    </citation>
    <scope>NUCLEOTIDE SEQUENCE [LARGE SCALE GENOMIC DNA]</scope>
    <source>
        <strain evidence="1 2">CAIM 600</strain>
    </source>
</reference>
<evidence type="ECO:0000313" key="1">
    <source>
        <dbReference type="EMBL" id="RXJ74401.1"/>
    </source>
</evidence>
<protein>
    <submittedName>
        <fullName evidence="1">Uncharacterized protein</fullName>
    </submittedName>
</protein>
<evidence type="ECO:0000313" key="2">
    <source>
        <dbReference type="Proteomes" id="UP000290287"/>
    </source>
</evidence>
<dbReference type="PROSITE" id="PS51257">
    <property type="entry name" value="PROKAR_LIPOPROTEIN"/>
    <property type="match status" value="1"/>
</dbReference>
<keyword evidence="2" id="KW-1185">Reference proteome</keyword>
<dbReference type="AlphaFoldDB" id="A0A4Q0YZ51"/>
<organism evidence="1 2">
    <name type="scientific">Veronia nyctiphanis</name>
    <dbReference type="NCBI Taxonomy" id="1278244"/>
    <lineage>
        <taxon>Bacteria</taxon>
        <taxon>Pseudomonadati</taxon>
        <taxon>Pseudomonadota</taxon>
        <taxon>Gammaproteobacteria</taxon>
        <taxon>Vibrionales</taxon>
        <taxon>Vibrionaceae</taxon>
        <taxon>Veronia</taxon>
    </lineage>
</organism>
<proteinExistence type="predicted"/>
<dbReference type="EMBL" id="PEIB01000002">
    <property type="protein sequence ID" value="RXJ74401.1"/>
    <property type="molecule type" value="Genomic_DNA"/>
</dbReference>
<gene>
    <name evidence="1" type="ORF">CS022_01970</name>
</gene>
<accession>A0A4Q0YZ51</accession>
<dbReference type="Proteomes" id="UP000290287">
    <property type="component" value="Unassembled WGS sequence"/>
</dbReference>
<comment type="caution">
    <text evidence="1">The sequence shown here is derived from an EMBL/GenBank/DDBJ whole genome shotgun (WGS) entry which is preliminary data.</text>
</comment>
<dbReference type="RefSeq" id="WP_129120868.1">
    <property type="nucleotide sequence ID" value="NZ_PEIB01000002.1"/>
</dbReference>